<keyword evidence="3" id="KW-1185">Reference proteome</keyword>
<dbReference type="Proteomes" id="UP000680638">
    <property type="component" value="Unassembled WGS sequence"/>
</dbReference>
<name>A0ABQ4M232_9BACL</name>
<gene>
    <name evidence="2" type="ORF">J21TS3_44260</name>
</gene>
<dbReference type="InterPro" id="IPR047951">
    <property type="entry name" value="Transpos_ISL3"/>
</dbReference>
<feature type="domain" description="Transposase IS204/IS1001/IS1096/IS1165 DDE" evidence="1">
    <location>
        <begin position="74"/>
        <end position="199"/>
    </location>
</feature>
<proteinExistence type="predicted"/>
<organism evidence="2 3">
    <name type="scientific">Paenibacillus cookii</name>
    <dbReference type="NCBI Taxonomy" id="157839"/>
    <lineage>
        <taxon>Bacteria</taxon>
        <taxon>Bacillati</taxon>
        <taxon>Bacillota</taxon>
        <taxon>Bacilli</taxon>
        <taxon>Bacillales</taxon>
        <taxon>Paenibacillaceae</taxon>
        <taxon>Paenibacillus</taxon>
    </lineage>
</organism>
<accession>A0ABQ4M232</accession>
<dbReference type="PANTHER" id="PTHR33498:SF1">
    <property type="entry name" value="TRANSPOSASE FOR INSERTION SEQUENCE ELEMENT IS1557"/>
    <property type="match status" value="1"/>
</dbReference>
<evidence type="ECO:0000313" key="2">
    <source>
        <dbReference type="EMBL" id="GIO69605.1"/>
    </source>
</evidence>
<dbReference type="EMBL" id="BORW01000034">
    <property type="protein sequence ID" value="GIO69605.1"/>
    <property type="molecule type" value="Genomic_DNA"/>
</dbReference>
<dbReference type="Pfam" id="PF01610">
    <property type="entry name" value="DDE_Tnp_ISL3"/>
    <property type="match status" value="1"/>
</dbReference>
<comment type="caution">
    <text evidence="2">The sequence shown here is derived from an EMBL/GenBank/DDBJ whole genome shotgun (WGS) entry which is preliminary data.</text>
</comment>
<protein>
    <recommendedName>
        <fullName evidence="1">Transposase IS204/IS1001/IS1096/IS1165 DDE domain-containing protein</fullName>
    </recommendedName>
</protein>
<dbReference type="InterPro" id="IPR002560">
    <property type="entry name" value="Transposase_DDE"/>
</dbReference>
<evidence type="ECO:0000259" key="1">
    <source>
        <dbReference type="Pfam" id="PF01610"/>
    </source>
</evidence>
<dbReference type="PANTHER" id="PTHR33498">
    <property type="entry name" value="TRANSPOSASE FOR INSERTION SEQUENCE ELEMENT IS1557"/>
    <property type="match status" value="1"/>
</dbReference>
<reference evidence="2 3" key="1">
    <citation type="submission" date="2021-03" db="EMBL/GenBank/DDBJ databases">
        <title>Antimicrobial resistance genes in bacteria isolated from Japanese honey, and their potential for conferring macrolide and lincosamide resistance in the American foulbrood pathogen Paenibacillus larvae.</title>
        <authorList>
            <person name="Okamoto M."/>
            <person name="Kumagai M."/>
            <person name="Kanamori H."/>
            <person name="Takamatsu D."/>
        </authorList>
    </citation>
    <scope>NUCLEOTIDE SEQUENCE [LARGE SCALE GENOMIC DNA]</scope>
    <source>
        <strain evidence="2 3">J21TS3</strain>
    </source>
</reference>
<sequence>MDEKTIRNIFRVYVNHLGETIRFETPQWLGIDEIHIIKPRCVLTNIEEQTLFDILPDRNKETVISYLSRLPNKERKRFILLKRNKELSERDTFILDVWTKNYPSLRIAYELKETFLDIWECPNKQLAILKYCDWKAKIPIEIEPAFNALTKAMNNWEREIFAYFDHRITNAYTESLNSFIRVTNRLGRGYSFEALRAKILFTKGLIKQRKPKHQRRLDGYELREENFPMFKVPLIYVRDQEERKYLGIDLPALIEKLEKGQ</sequence>
<evidence type="ECO:0000313" key="3">
    <source>
        <dbReference type="Proteomes" id="UP000680638"/>
    </source>
</evidence>